<name>A0A2M8KWQ6_9BACT</name>
<organism evidence="1 2">
    <name type="scientific">Candidatus Ryanbacteria bacterium CG10_big_fil_rev_8_21_14_0_10_43_42</name>
    <dbReference type="NCBI Taxonomy" id="1974864"/>
    <lineage>
        <taxon>Bacteria</taxon>
        <taxon>Candidatus Ryaniibacteriota</taxon>
    </lineage>
</organism>
<gene>
    <name evidence="1" type="ORF">COU90_02765</name>
</gene>
<dbReference type="AlphaFoldDB" id="A0A2M8KWQ6"/>
<reference evidence="2" key="1">
    <citation type="submission" date="2017-09" db="EMBL/GenBank/DDBJ databases">
        <title>Depth-based differentiation of microbial function through sediment-hosted aquifers and enrichment of novel symbionts in the deep terrestrial subsurface.</title>
        <authorList>
            <person name="Probst A.J."/>
            <person name="Ladd B."/>
            <person name="Jarett J.K."/>
            <person name="Geller-Mcgrath D.E."/>
            <person name="Sieber C.M.K."/>
            <person name="Emerson J.B."/>
            <person name="Anantharaman K."/>
            <person name="Thomas B.C."/>
            <person name="Malmstrom R."/>
            <person name="Stieglmeier M."/>
            <person name="Klingl A."/>
            <person name="Woyke T."/>
            <person name="Ryan C.M."/>
            <person name="Banfield J.F."/>
        </authorList>
    </citation>
    <scope>NUCLEOTIDE SEQUENCE [LARGE SCALE GENOMIC DNA]</scope>
</reference>
<dbReference type="Pfam" id="PF11950">
    <property type="entry name" value="DUF3467"/>
    <property type="match status" value="1"/>
</dbReference>
<dbReference type="EMBL" id="PFEF01000006">
    <property type="protein sequence ID" value="PJE64349.1"/>
    <property type="molecule type" value="Genomic_DNA"/>
</dbReference>
<evidence type="ECO:0000313" key="1">
    <source>
        <dbReference type="EMBL" id="PJE64349.1"/>
    </source>
</evidence>
<sequence>MENNQQKLNIKAADRDLKGRSANNAMISHTKEEFVLDFINMLPPHPLLVSRIIISPGHAKRFHRALTEQIERYEGSFGKLEDGEHNKPNIGFQNN</sequence>
<accession>A0A2M8KWQ6</accession>
<protein>
    <submittedName>
        <fullName evidence="1">DUF3467 domain-containing protein</fullName>
    </submittedName>
</protein>
<proteinExistence type="predicted"/>
<comment type="caution">
    <text evidence="1">The sequence shown here is derived from an EMBL/GenBank/DDBJ whole genome shotgun (WGS) entry which is preliminary data.</text>
</comment>
<dbReference type="Proteomes" id="UP000229098">
    <property type="component" value="Unassembled WGS sequence"/>
</dbReference>
<dbReference type="InterPro" id="IPR021857">
    <property type="entry name" value="DUF3467"/>
</dbReference>
<evidence type="ECO:0000313" key="2">
    <source>
        <dbReference type="Proteomes" id="UP000229098"/>
    </source>
</evidence>